<proteinExistence type="predicted"/>
<dbReference type="EMBL" id="UINC01001407">
    <property type="protein sequence ID" value="SUZ79953.1"/>
    <property type="molecule type" value="Genomic_DNA"/>
</dbReference>
<sequence>MQQSEKGYGHIAKVGQDGKYTYEQYYPERKRVIVSQLHEGTHWKKFSAHAEVIVQETICNEFGLTKGKHTEGYAPEYDYLINNKKVEQKISLKQGLQIEFSTYDGRPSGINLTSADYHVYVTPCWSTKANKFVGKVRLYKTSDLLKVLGKFDNYDEDSRFVKVFSPTDRSPGSRVLSFEEEDLHPKTGILKGTLGSKNVDINLHMLEVSTIVKRGKRVGFDFNFPQWGTFKNYNWWLQKELKKLF</sequence>
<name>A0A381QQW6_9ZZZZ</name>
<reference evidence="1" key="1">
    <citation type="submission" date="2018-05" db="EMBL/GenBank/DDBJ databases">
        <authorList>
            <person name="Lanie J.A."/>
            <person name="Ng W.-L."/>
            <person name="Kazmierczak K.M."/>
            <person name="Andrzejewski T.M."/>
            <person name="Davidsen T.M."/>
            <person name="Wayne K.J."/>
            <person name="Tettelin H."/>
            <person name="Glass J.I."/>
            <person name="Rusch D."/>
            <person name="Podicherti R."/>
            <person name="Tsui H.-C.T."/>
            <person name="Winkler M.E."/>
        </authorList>
    </citation>
    <scope>NUCLEOTIDE SEQUENCE</scope>
</reference>
<protein>
    <submittedName>
        <fullName evidence="1">Uncharacterized protein</fullName>
    </submittedName>
</protein>
<gene>
    <name evidence="1" type="ORF">METZ01_LOCUS32807</name>
</gene>
<dbReference type="AlphaFoldDB" id="A0A381QQW6"/>
<organism evidence="1">
    <name type="scientific">marine metagenome</name>
    <dbReference type="NCBI Taxonomy" id="408172"/>
    <lineage>
        <taxon>unclassified sequences</taxon>
        <taxon>metagenomes</taxon>
        <taxon>ecological metagenomes</taxon>
    </lineage>
</organism>
<evidence type="ECO:0000313" key="1">
    <source>
        <dbReference type="EMBL" id="SUZ79953.1"/>
    </source>
</evidence>
<accession>A0A381QQW6</accession>